<dbReference type="OrthoDB" id="10399424at2759"/>
<dbReference type="AlphaFoldDB" id="A0A4C1Y0I9"/>
<name>A0A4C1Y0I9_EUMVA</name>
<organism evidence="1 2">
    <name type="scientific">Eumeta variegata</name>
    <name type="common">Bagworm moth</name>
    <name type="synonym">Eumeta japonica</name>
    <dbReference type="NCBI Taxonomy" id="151549"/>
    <lineage>
        <taxon>Eukaryota</taxon>
        <taxon>Metazoa</taxon>
        <taxon>Ecdysozoa</taxon>
        <taxon>Arthropoda</taxon>
        <taxon>Hexapoda</taxon>
        <taxon>Insecta</taxon>
        <taxon>Pterygota</taxon>
        <taxon>Neoptera</taxon>
        <taxon>Endopterygota</taxon>
        <taxon>Lepidoptera</taxon>
        <taxon>Glossata</taxon>
        <taxon>Ditrysia</taxon>
        <taxon>Tineoidea</taxon>
        <taxon>Psychidae</taxon>
        <taxon>Oiketicinae</taxon>
        <taxon>Eumeta</taxon>
    </lineage>
</organism>
<sequence length="262" mass="29862">MHEANSGHAVACCYTSVIAVCSAAGVDGRPREGSELCHWHVEAERYNKFAILLKMGLFCLLEYEMVRFINTTSRYCFVSVKDCAQDSHILHKLNPGQSVLVLSPKSKHNFKASDTCTGERLIFDFLKTPTNLERVCRIETRMEKLKDLTLKILSQRYSRFPDRIEELRLPTQLKRELYFLTIPEPAEESVHTFCHVCGERLPKVLGCNPVALCGAPAAKEAWLSKDFVTYLRKFSNDLNDYHSTRDCLFDMFADLAQPSTNV</sequence>
<comment type="caution">
    <text evidence="1">The sequence shown here is derived from an EMBL/GenBank/DDBJ whole genome shotgun (WGS) entry which is preliminary data.</text>
</comment>
<evidence type="ECO:0000313" key="2">
    <source>
        <dbReference type="Proteomes" id="UP000299102"/>
    </source>
</evidence>
<gene>
    <name evidence="1" type="ORF">EVAR_54807_1</name>
</gene>
<reference evidence="1 2" key="1">
    <citation type="journal article" date="2019" name="Commun. Biol.">
        <title>The bagworm genome reveals a unique fibroin gene that provides high tensile strength.</title>
        <authorList>
            <person name="Kono N."/>
            <person name="Nakamura H."/>
            <person name="Ohtoshi R."/>
            <person name="Tomita M."/>
            <person name="Numata K."/>
            <person name="Arakawa K."/>
        </authorList>
    </citation>
    <scope>NUCLEOTIDE SEQUENCE [LARGE SCALE GENOMIC DNA]</scope>
</reference>
<proteinExistence type="predicted"/>
<accession>A0A4C1Y0I9</accession>
<dbReference type="Proteomes" id="UP000299102">
    <property type="component" value="Unassembled WGS sequence"/>
</dbReference>
<dbReference type="EMBL" id="BGZK01001039">
    <property type="protein sequence ID" value="GBP69388.1"/>
    <property type="molecule type" value="Genomic_DNA"/>
</dbReference>
<protein>
    <submittedName>
        <fullName evidence="1">Uncharacterized protein</fullName>
    </submittedName>
</protein>
<evidence type="ECO:0000313" key="1">
    <source>
        <dbReference type="EMBL" id="GBP69388.1"/>
    </source>
</evidence>
<keyword evidence="2" id="KW-1185">Reference proteome</keyword>